<accession>A0A645IH95</accession>
<reference evidence="1" key="1">
    <citation type="submission" date="2019-08" db="EMBL/GenBank/DDBJ databases">
        <authorList>
            <person name="Kucharzyk K."/>
            <person name="Murdoch R.W."/>
            <person name="Higgins S."/>
            <person name="Loffler F."/>
        </authorList>
    </citation>
    <scope>NUCLEOTIDE SEQUENCE</scope>
</reference>
<dbReference type="EMBL" id="VSSQ01107621">
    <property type="protein sequence ID" value="MPN46723.1"/>
    <property type="molecule type" value="Genomic_DNA"/>
</dbReference>
<protein>
    <submittedName>
        <fullName evidence="1">Uncharacterized protein</fullName>
    </submittedName>
</protein>
<gene>
    <name evidence="1" type="ORF">SDC9_194321</name>
</gene>
<name>A0A645IH95_9ZZZZ</name>
<organism evidence="1">
    <name type="scientific">bioreactor metagenome</name>
    <dbReference type="NCBI Taxonomy" id="1076179"/>
    <lineage>
        <taxon>unclassified sequences</taxon>
        <taxon>metagenomes</taxon>
        <taxon>ecological metagenomes</taxon>
    </lineage>
</organism>
<proteinExistence type="predicted"/>
<dbReference type="AlphaFoldDB" id="A0A645IH95"/>
<comment type="caution">
    <text evidence="1">The sequence shown here is derived from an EMBL/GenBank/DDBJ whole genome shotgun (WGS) entry which is preliminary data.</text>
</comment>
<evidence type="ECO:0000313" key="1">
    <source>
        <dbReference type="EMBL" id="MPN46723.1"/>
    </source>
</evidence>
<sequence length="149" mass="16760">MIHGLVALTKQQFFDRGKQRAADALVFEQLSAVHVLFRGVCDLRNGLLRPVLGCVPVGCAQEHHGFRAFALLPFQLRVDAAGHLLELFLVDARQQNAELVAAQPRDDSLWAALLEQIRRLNDQPIPRAVAEQVVRQLERVDVHHDHGIR</sequence>